<keyword evidence="1" id="KW-0648">Protein biosynthesis</keyword>
<keyword evidence="2" id="KW-1185">Reference proteome</keyword>
<dbReference type="EMBL" id="JABWDY010038272">
    <property type="protein sequence ID" value="KAF5179838.1"/>
    <property type="molecule type" value="Genomic_DNA"/>
</dbReference>
<gene>
    <name evidence="1" type="ORF">FRX31_030575</name>
</gene>
<dbReference type="Proteomes" id="UP000554482">
    <property type="component" value="Unassembled WGS sequence"/>
</dbReference>
<dbReference type="PRINTS" id="PR01037">
    <property type="entry name" value="TCRTETOQM"/>
</dbReference>
<dbReference type="InterPro" id="IPR009000">
    <property type="entry name" value="Transl_B-barrel_sf"/>
</dbReference>
<reference evidence="1 2" key="1">
    <citation type="submission" date="2020-06" db="EMBL/GenBank/DDBJ databases">
        <title>Transcriptomic and genomic resources for Thalictrum thalictroides and T. hernandezii: Facilitating candidate gene discovery in an emerging model plant lineage.</title>
        <authorList>
            <person name="Arias T."/>
            <person name="Riano-Pachon D.M."/>
            <person name="Di Stilio V.S."/>
        </authorList>
    </citation>
    <scope>NUCLEOTIDE SEQUENCE [LARGE SCALE GENOMIC DNA]</scope>
    <source>
        <strain evidence="2">cv. WT478/WT964</strain>
        <tissue evidence="1">Leaves</tissue>
    </source>
</reference>
<dbReference type="PANTHER" id="PTHR43512:SF4">
    <property type="entry name" value="TRANSLATION FACTOR GUF1 HOMOLOG, CHLOROPLASTIC"/>
    <property type="match status" value="1"/>
</dbReference>
<dbReference type="Gene3D" id="2.40.30.10">
    <property type="entry name" value="Translation factors"/>
    <property type="match status" value="1"/>
</dbReference>
<protein>
    <submittedName>
        <fullName evidence="1">Elongation factor</fullName>
    </submittedName>
</protein>
<organism evidence="1 2">
    <name type="scientific">Thalictrum thalictroides</name>
    <name type="common">Rue-anemone</name>
    <name type="synonym">Anemone thalictroides</name>
    <dbReference type="NCBI Taxonomy" id="46969"/>
    <lineage>
        <taxon>Eukaryota</taxon>
        <taxon>Viridiplantae</taxon>
        <taxon>Streptophyta</taxon>
        <taxon>Embryophyta</taxon>
        <taxon>Tracheophyta</taxon>
        <taxon>Spermatophyta</taxon>
        <taxon>Magnoliopsida</taxon>
        <taxon>Ranunculales</taxon>
        <taxon>Ranunculaceae</taxon>
        <taxon>Thalictroideae</taxon>
        <taxon>Thalictrum</taxon>
    </lineage>
</organism>
<accession>A0A7J6V583</accession>
<dbReference type="PANTHER" id="PTHR43512">
    <property type="entry name" value="TRANSLATION FACTOR GUF1-RELATED"/>
    <property type="match status" value="1"/>
</dbReference>
<dbReference type="GO" id="GO:0003746">
    <property type="term" value="F:translation elongation factor activity"/>
    <property type="evidence" value="ECO:0007669"/>
    <property type="project" value="UniProtKB-KW"/>
</dbReference>
<evidence type="ECO:0000313" key="2">
    <source>
        <dbReference type="Proteomes" id="UP000554482"/>
    </source>
</evidence>
<name>A0A7J6V583_THATH</name>
<comment type="caution">
    <text evidence="1">The sequence shown here is derived from an EMBL/GenBank/DDBJ whole genome shotgun (WGS) entry which is preliminary data.</text>
</comment>
<keyword evidence="1" id="KW-0251">Elongation factor</keyword>
<dbReference type="SUPFAM" id="SSF50447">
    <property type="entry name" value="Translation proteins"/>
    <property type="match status" value="1"/>
</dbReference>
<evidence type="ECO:0000313" key="1">
    <source>
        <dbReference type="EMBL" id="KAF5179838.1"/>
    </source>
</evidence>
<dbReference type="GO" id="GO:0045727">
    <property type="term" value="P:positive regulation of translation"/>
    <property type="evidence" value="ECO:0007669"/>
    <property type="project" value="TreeGrafter"/>
</dbReference>
<dbReference type="OrthoDB" id="1074at2759"/>
<proteinExistence type="predicted"/>
<dbReference type="AlphaFoldDB" id="A0A7J6V583"/>
<dbReference type="GO" id="GO:0043022">
    <property type="term" value="F:ribosome binding"/>
    <property type="evidence" value="ECO:0007669"/>
    <property type="project" value="TreeGrafter"/>
</dbReference>
<dbReference type="InterPro" id="IPR006297">
    <property type="entry name" value="EF-4"/>
</dbReference>
<sequence length="94" mass="10475">MTLTQGFSLQLVGLDCTDVIHCSAKEGIGINEILDAIVKKVPPPPETAEKPLRALIFDSYYDPYRGVIVYFRVIDGKIRKGDRVQFMASGKCKE</sequence>
<dbReference type="GO" id="GO:0005525">
    <property type="term" value="F:GTP binding"/>
    <property type="evidence" value="ECO:0007669"/>
    <property type="project" value="InterPro"/>
</dbReference>